<evidence type="ECO:0000259" key="8">
    <source>
        <dbReference type="Pfam" id="PF16901"/>
    </source>
</evidence>
<dbReference type="RefSeq" id="WP_088572550.1">
    <property type="nucleotide sequence ID" value="NZ_FYEK01000078.1"/>
</dbReference>
<dbReference type="GO" id="GO:0046168">
    <property type="term" value="P:glycerol-3-phosphate catabolic process"/>
    <property type="evidence" value="ECO:0007669"/>
    <property type="project" value="TreeGrafter"/>
</dbReference>
<sequence>MIPDRKEVWERLAEPWDLVIVGGGITGAGLLHEAARLGFRAVLLEGRDFAWGTSSRSGKMVHGGLRYLRQGQVRTTWLSVRERERLLRALPGLIRPLGFLWPLYAGDPIGRPAAALGLWIYDAFAGRQAHRYLGPDALRIYVPHLNPKGLRGGYRYLDAITDDARLVLREIQAAVGQGALALNYARVEGFRQTRTGAVEGVRVRDVLTGREAEVRARAVVNATGAWADQLRGQLGRPPRLRLLRGSHLVLPGWRLPLAQGVILLHPQDHRPLYVLPWEGMVLVGTTDVDHAEDLDAEPRIHPEEFVYLLTALRRAFPDLDLGERDVVATFAGVRAVVGTGRQPPSREPRDHVVWDEGILTVTGGKLTTFRAMARDALRALRRRLPAPAHPPAPEEPEPVPEPPADLDPAVAVRLVSRYGPGILSRWAEISSEDRERIPGTEILWAEVRWAARFEGVVHLDDLLLRRTRLGLCLPEGGLPFLRRHRARLQAMLGWDEARWAWEVQRYRQIWETSYQPP</sequence>
<keyword evidence="10" id="KW-1185">Reference proteome</keyword>
<dbReference type="InterPro" id="IPR006076">
    <property type="entry name" value="FAD-dep_OxRdtase"/>
</dbReference>
<keyword evidence="5" id="KW-0274">FAD</keyword>
<accession>A0A212RV93</accession>
<gene>
    <name evidence="9" type="ORF">SAMN02746019_00028790</name>
</gene>
<dbReference type="Gene3D" id="3.50.50.60">
    <property type="entry name" value="FAD/NAD(P)-binding domain"/>
    <property type="match status" value="1"/>
</dbReference>
<keyword evidence="6" id="KW-0560">Oxidoreductase</keyword>
<dbReference type="InterPro" id="IPR038299">
    <property type="entry name" value="DAO_C_sf"/>
</dbReference>
<dbReference type="EMBL" id="FYEK01000078">
    <property type="protein sequence ID" value="SNB76485.1"/>
    <property type="molecule type" value="Genomic_DNA"/>
</dbReference>
<dbReference type="InterPro" id="IPR031656">
    <property type="entry name" value="DAO_C"/>
</dbReference>
<evidence type="ECO:0000256" key="5">
    <source>
        <dbReference type="ARBA" id="ARBA00022827"/>
    </source>
</evidence>
<dbReference type="InterPro" id="IPR036188">
    <property type="entry name" value="FAD/NAD-bd_sf"/>
</dbReference>
<dbReference type="PANTHER" id="PTHR11985:SF35">
    <property type="entry name" value="ANAEROBIC GLYCEROL-3-PHOSPHATE DEHYDROGENASE SUBUNIT A"/>
    <property type="match status" value="1"/>
</dbReference>
<dbReference type="PRINTS" id="PR01001">
    <property type="entry name" value="FADG3PDH"/>
</dbReference>
<dbReference type="PANTHER" id="PTHR11985">
    <property type="entry name" value="GLYCEROL-3-PHOSPHATE DEHYDROGENASE"/>
    <property type="match status" value="1"/>
</dbReference>
<dbReference type="Pfam" id="PF01266">
    <property type="entry name" value="DAO"/>
    <property type="match status" value="1"/>
</dbReference>
<evidence type="ECO:0000256" key="6">
    <source>
        <dbReference type="ARBA" id="ARBA00023002"/>
    </source>
</evidence>
<evidence type="ECO:0000256" key="2">
    <source>
        <dbReference type="ARBA" id="ARBA00007330"/>
    </source>
</evidence>
<dbReference type="Pfam" id="PF16901">
    <property type="entry name" value="DAO_C"/>
    <property type="match status" value="1"/>
</dbReference>
<organism evidence="9 10">
    <name type="scientific">Thermoflexus hugenholtzii JAD2</name>
    <dbReference type="NCBI Taxonomy" id="877466"/>
    <lineage>
        <taxon>Bacteria</taxon>
        <taxon>Bacillati</taxon>
        <taxon>Chloroflexota</taxon>
        <taxon>Thermoflexia</taxon>
        <taxon>Thermoflexales</taxon>
        <taxon>Thermoflexaceae</taxon>
        <taxon>Thermoflexus</taxon>
    </lineage>
</organism>
<protein>
    <submittedName>
        <fullName evidence="9">Glycerol-3-phosphate dehydrogenase</fullName>
    </submittedName>
</protein>
<dbReference type="Gene3D" id="1.10.8.870">
    <property type="entry name" value="Alpha-glycerophosphate oxidase, cap domain"/>
    <property type="match status" value="1"/>
</dbReference>
<dbReference type="InterPro" id="IPR000447">
    <property type="entry name" value="G3P_DH_FAD-dep"/>
</dbReference>
<evidence type="ECO:0000256" key="4">
    <source>
        <dbReference type="ARBA" id="ARBA00022798"/>
    </source>
</evidence>
<comment type="similarity">
    <text evidence="2">Belongs to the FAD-dependent glycerol-3-phosphate dehydrogenase family.</text>
</comment>
<reference evidence="10" key="1">
    <citation type="submission" date="2017-06" db="EMBL/GenBank/DDBJ databases">
        <authorList>
            <person name="Varghese N."/>
            <person name="Submissions S."/>
        </authorList>
    </citation>
    <scope>NUCLEOTIDE SEQUENCE [LARGE SCALE GENOMIC DNA]</scope>
    <source>
        <strain evidence="10">JAD2</strain>
    </source>
</reference>
<feature type="domain" description="Alpha-glycerophosphate oxidase C-terminal" evidence="8">
    <location>
        <begin position="405"/>
        <end position="498"/>
    </location>
</feature>
<comment type="cofactor">
    <cofactor evidence="1">
        <name>FAD</name>
        <dbReference type="ChEBI" id="CHEBI:57692"/>
    </cofactor>
</comment>
<dbReference type="Gene3D" id="3.30.9.10">
    <property type="entry name" value="D-Amino Acid Oxidase, subunit A, domain 2"/>
    <property type="match status" value="1"/>
</dbReference>
<proteinExistence type="inferred from homology"/>
<dbReference type="SUPFAM" id="SSF51905">
    <property type="entry name" value="FAD/NAD(P)-binding domain"/>
    <property type="match status" value="1"/>
</dbReference>
<dbReference type="GO" id="GO:0006071">
    <property type="term" value="P:glycerol metabolic process"/>
    <property type="evidence" value="ECO:0007669"/>
    <property type="project" value="UniProtKB-KW"/>
</dbReference>
<dbReference type="Proteomes" id="UP000197025">
    <property type="component" value="Unassembled WGS sequence"/>
</dbReference>
<name>A0A212RV93_9CHLR</name>
<evidence type="ECO:0000259" key="7">
    <source>
        <dbReference type="Pfam" id="PF01266"/>
    </source>
</evidence>
<dbReference type="InParanoid" id="A0A212RV93"/>
<keyword evidence="3" id="KW-0285">Flavoprotein</keyword>
<dbReference type="FunCoup" id="A0A212RV93">
    <property type="interactions" value="307"/>
</dbReference>
<evidence type="ECO:0000313" key="10">
    <source>
        <dbReference type="Proteomes" id="UP000197025"/>
    </source>
</evidence>
<evidence type="ECO:0000313" key="9">
    <source>
        <dbReference type="EMBL" id="SNB76485.1"/>
    </source>
</evidence>
<dbReference type="AlphaFoldDB" id="A0A212RV93"/>
<dbReference type="GO" id="GO:0004368">
    <property type="term" value="F:glycerol-3-phosphate dehydrogenase (quinone) activity"/>
    <property type="evidence" value="ECO:0007669"/>
    <property type="project" value="InterPro"/>
</dbReference>
<dbReference type="OrthoDB" id="9801699at2"/>
<evidence type="ECO:0000256" key="3">
    <source>
        <dbReference type="ARBA" id="ARBA00022630"/>
    </source>
</evidence>
<keyword evidence="4" id="KW-0319">Glycerol metabolism</keyword>
<evidence type="ECO:0000256" key="1">
    <source>
        <dbReference type="ARBA" id="ARBA00001974"/>
    </source>
</evidence>
<feature type="domain" description="FAD dependent oxidoreductase" evidence="7">
    <location>
        <begin position="17"/>
        <end position="363"/>
    </location>
</feature>